<keyword evidence="1" id="KW-0812">Transmembrane</keyword>
<accession>A0A2S5GV10</accession>
<evidence type="ECO:0000313" key="2">
    <source>
        <dbReference type="EMBL" id="PPA76693.1"/>
    </source>
</evidence>
<organism evidence="2 3">
    <name type="scientific">Achromobacter spanius</name>
    <dbReference type="NCBI Taxonomy" id="217203"/>
    <lineage>
        <taxon>Bacteria</taxon>
        <taxon>Pseudomonadati</taxon>
        <taxon>Pseudomonadota</taxon>
        <taxon>Betaproteobacteria</taxon>
        <taxon>Burkholderiales</taxon>
        <taxon>Alcaligenaceae</taxon>
        <taxon>Achromobacter</taxon>
    </lineage>
</organism>
<protein>
    <submittedName>
        <fullName evidence="2">Pilus assembly protein TadE</fullName>
    </submittedName>
</protein>
<feature type="transmembrane region" description="Helical" evidence="1">
    <location>
        <begin position="14"/>
        <end position="34"/>
    </location>
</feature>
<dbReference type="Proteomes" id="UP000239990">
    <property type="component" value="Unassembled WGS sequence"/>
</dbReference>
<name>A0A2S5GV10_9BURK</name>
<dbReference type="RefSeq" id="WP_104143069.1">
    <property type="nucleotide sequence ID" value="NZ_PREU01000003.1"/>
</dbReference>
<evidence type="ECO:0000313" key="3">
    <source>
        <dbReference type="Proteomes" id="UP000239990"/>
    </source>
</evidence>
<dbReference type="OrthoDB" id="8681001at2"/>
<gene>
    <name evidence="2" type="ORF">C4E15_07910</name>
</gene>
<sequence>MTAFFFAASRQRGAAAIEFAVAGAMVLLMGLLGIEAARWQAVRQMAHVALMEAARAGATAHAQPAPMRDAFIQGLLALHAGADGEAGARRRLARAHADASAGTGLGAWRIEVLQPNVRMFRDHGRKDLAVPAAPGRRAIDNDYQDLQHARRPPRPGAATIFDANTLKLRLTYLHKPWLFPVRAVLAALGRNDASYAGVARRHGLLPIQVELEMEMHTHPVDWTGARPRPAEIVMGACRDARCD</sequence>
<comment type="caution">
    <text evidence="2">The sequence shown here is derived from an EMBL/GenBank/DDBJ whole genome shotgun (WGS) entry which is preliminary data.</text>
</comment>
<reference evidence="2 3" key="1">
    <citation type="submission" date="2018-02" db="EMBL/GenBank/DDBJ databases">
        <title>Draft Genome of Achromobacter spanius stain 6.</title>
        <authorList>
            <person name="Gunasekera T.S."/>
            <person name="Radwan O."/>
            <person name="Ruiz O.N."/>
        </authorList>
    </citation>
    <scope>NUCLEOTIDE SEQUENCE [LARGE SCALE GENOMIC DNA]</scope>
    <source>
        <strain evidence="2 3">6</strain>
    </source>
</reference>
<keyword evidence="1" id="KW-1133">Transmembrane helix</keyword>
<evidence type="ECO:0000256" key="1">
    <source>
        <dbReference type="SAM" id="Phobius"/>
    </source>
</evidence>
<keyword evidence="1" id="KW-0472">Membrane</keyword>
<proteinExistence type="predicted"/>
<dbReference type="EMBL" id="PREU01000003">
    <property type="protein sequence ID" value="PPA76693.1"/>
    <property type="molecule type" value="Genomic_DNA"/>
</dbReference>
<dbReference type="AlphaFoldDB" id="A0A2S5GV10"/>